<sequence length="419" mass="47203">MRESGKKGLLSETKEFVREASATIRNSIVGLLYRQSEGVLWAGRLSGNSVEVSKEYTAPDKGVLELLPFYYLNLFTGRSGIGEDFWTGMEEETSRGRKAMERFMFGMRGIILVTGERRSGKSSLSRHLASIQFGVRDVFYVRAPKESTCDVSLFEKSLYEAIQSQRGNKGYNMEYQGRESLEALLSNAGGKCVAVIHDLELWWERREGGTAVIERLIDLAQTYGRDILFVVNVNRHSLKIINSLTSINSWAIDIIECRPFPAKQLKEFIVARHKAGGLKFVLGTTREDQMSEWDYARLFNHLFNLSGGNPGYAINLWLGAIKNISGETIFMERPKGADDGIIGRLSAEDAVLLLQFVLHRRFSAPHLASLLMSDPGHVSSRIRVLHQRGILTEKFPGIFSLNPMLVPHIVRRLKSMELL</sequence>
<dbReference type="EMBL" id="VSSQ01019079">
    <property type="protein sequence ID" value="MPM62852.1"/>
    <property type="molecule type" value="Genomic_DNA"/>
</dbReference>
<protein>
    <recommendedName>
        <fullName evidence="2">ATP-binding protein</fullName>
    </recommendedName>
</protein>
<accession>A0A645BC02</accession>
<dbReference type="Gene3D" id="3.40.50.300">
    <property type="entry name" value="P-loop containing nucleotide triphosphate hydrolases"/>
    <property type="match status" value="1"/>
</dbReference>
<comment type="caution">
    <text evidence="1">The sequence shown here is derived from an EMBL/GenBank/DDBJ whole genome shotgun (WGS) entry which is preliminary data.</text>
</comment>
<organism evidence="1">
    <name type="scientific">bioreactor metagenome</name>
    <dbReference type="NCBI Taxonomy" id="1076179"/>
    <lineage>
        <taxon>unclassified sequences</taxon>
        <taxon>metagenomes</taxon>
        <taxon>ecological metagenomes</taxon>
    </lineage>
</organism>
<gene>
    <name evidence="1" type="ORF">SDC9_109730</name>
</gene>
<dbReference type="AlphaFoldDB" id="A0A645BC02"/>
<dbReference type="SUPFAM" id="SSF52540">
    <property type="entry name" value="P-loop containing nucleoside triphosphate hydrolases"/>
    <property type="match status" value="1"/>
</dbReference>
<reference evidence="1" key="1">
    <citation type="submission" date="2019-08" db="EMBL/GenBank/DDBJ databases">
        <authorList>
            <person name="Kucharzyk K."/>
            <person name="Murdoch R.W."/>
            <person name="Higgins S."/>
            <person name="Loffler F."/>
        </authorList>
    </citation>
    <scope>NUCLEOTIDE SEQUENCE</scope>
</reference>
<dbReference type="InterPro" id="IPR027417">
    <property type="entry name" value="P-loop_NTPase"/>
</dbReference>
<evidence type="ECO:0008006" key="2">
    <source>
        <dbReference type="Google" id="ProtNLM"/>
    </source>
</evidence>
<evidence type="ECO:0000313" key="1">
    <source>
        <dbReference type="EMBL" id="MPM62852.1"/>
    </source>
</evidence>
<proteinExistence type="predicted"/>
<name>A0A645BC02_9ZZZZ</name>